<evidence type="ECO:0000259" key="4">
    <source>
        <dbReference type="SMART" id="SM00838"/>
    </source>
</evidence>
<keyword evidence="6" id="KW-1185">Reference proteome</keyword>
<dbReference type="Pfam" id="PF00679">
    <property type="entry name" value="EFG_C"/>
    <property type="match status" value="1"/>
</dbReference>
<evidence type="ECO:0000256" key="2">
    <source>
        <dbReference type="ARBA" id="ARBA00022917"/>
    </source>
</evidence>
<keyword evidence="3" id="KW-0342">GTP-binding</keyword>
<dbReference type="EMBL" id="BMAT01003247">
    <property type="protein sequence ID" value="GFS22319.1"/>
    <property type="molecule type" value="Genomic_DNA"/>
</dbReference>
<evidence type="ECO:0000256" key="1">
    <source>
        <dbReference type="ARBA" id="ARBA00022741"/>
    </source>
</evidence>
<reference evidence="5 6" key="1">
    <citation type="journal article" date="2021" name="Elife">
        <title>Chloroplast acquisition without the gene transfer in kleptoplastic sea slugs, Plakobranchus ocellatus.</title>
        <authorList>
            <person name="Maeda T."/>
            <person name="Takahashi S."/>
            <person name="Yoshida T."/>
            <person name="Shimamura S."/>
            <person name="Takaki Y."/>
            <person name="Nagai Y."/>
            <person name="Toyoda A."/>
            <person name="Suzuki Y."/>
            <person name="Arimoto A."/>
            <person name="Ishii H."/>
            <person name="Satoh N."/>
            <person name="Nishiyama T."/>
            <person name="Hasebe M."/>
            <person name="Maruyama T."/>
            <person name="Minagawa J."/>
            <person name="Obokata J."/>
            <person name="Shigenobu S."/>
        </authorList>
    </citation>
    <scope>NUCLEOTIDE SEQUENCE [LARGE SCALE GENOMIC DNA]</scope>
</reference>
<name>A0AAV4JHR9_9GAST</name>
<dbReference type="GO" id="GO:0032790">
    <property type="term" value="P:ribosome disassembly"/>
    <property type="evidence" value="ECO:0007669"/>
    <property type="project" value="TreeGrafter"/>
</dbReference>
<gene>
    <name evidence="5" type="ORF">ElyMa_001614000</name>
</gene>
<organism evidence="5 6">
    <name type="scientific">Elysia marginata</name>
    <dbReference type="NCBI Taxonomy" id="1093978"/>
    <lineage>
        <taxon>Eukaryota</taxon>
        <taxon>Metazoa</taxon>
        <taxon>Spiralia</taxon>
        <taxon>Lophotrochozoa</taxon>
        <taxon>Mollusca</taxon>
        <taxon>Gastropoda</taxon>
        <taxon>Heterobranchia</taxon>
        <taxon>Euthyneura</taxon>
        <taxon>Panpulmonata</taxon>
        <taxon>Sacoglossa</taxon>
        <taxon>Placobranchoidea</taxon>
        <taxon>Plakobranchidae</taxon>
        <taxon>Elysia</taxon>
    </lineage>
</organism>
<dbReference type="InterPro" id="IPR014721">
    <property type="entry name" value="Ribsml_uS5_D2-typ_fold_subgr"/>
</dbReference>
<dbReference type="GO" id="GO:0003746">
    <property type="term" value="F:translation elongation factor activity"/>
    <property type="evidence" value="ECO:0007669"/>
    <property type="project" value="UniProtKB-KW"/>
</dbReference>
<keyword evidence="5" id="KW-0251">Elongation factor</keyword>
<accession>A0AAV4JHR9</accession>
<dbReference type="Gene3D" id="3.30.70.240">
    <property type="match status" value="1"/>
</dbReference>
<dbReference type="InterPro" id="IPR035649">
    <property type="entry name" value="EFG_V"/>
</dbReference>
<dbReference type="CDD" id="cd03713">
    <property type="entry name" value="EFG_mtEFG_C"/>
    <property type="match status" value="1"/>
</dbReference>
<dbReference type="PANTHER" id="PTHR43261">
    <property type="entry name" value="TRANSLATION ELONGATION FACTOR G-RELATED"/>
    <property type="match status" value="1"/>
</dbReference>
<dbReference type="GO" id="GO:0005525">
    <property type="term" value="F:GTP binding"/>
    <property type="evidence" value="ECO:0007669"/>
    <property type="project" value="UniProtKB-KW"/>
</dbReference>
<proteinExistence type="predicted"/>
<dbReference type="AlphaFoldDB" id="A0AAV4JHR9"/>
<dbReference type="Proteomes" id="UP000762676">
    <property type="component" value="Unassembled WGS sequence"/>
</dbReference>
<dbReference type="InterPro" id="IPR035647">
    <property type="entry name" value="EFG_III/V"/>
</dbReference>
<dbReference type="InterPro" id="IPR000640">
    <property type="entry name" value="EFG_V-like"/>
</dbReference>
<keyword evidence="2" id="KW-0648">Protein biosynthesis</keyword>
<dbReference type="SMART" id="SM00838">
    <property type="entry name" value="EFG_C"/>
    <property type="match status" value="1"/>
</dbReference>
<dbReference type="Gene3D" id="3.30.230.10">
    <property type="match status" value="1"/>
</dbReference>
<sequence>MQVGILAGYPVIDMKATLYDGSYHDVDSSEMAYKIAASKALTQGKDQLGAVLLEPIMDVSIVVPDEYFGDVMGDVSRRRGAVKENEVRSDGSQVIKAAVPLSEMFGYSTDLRSMTSGRGTYQMQFDHYEKSPKSVTDEIIKQRTAA</sequence>
<dbReference type="PANTHER" id="PTHR43261:SF1">
    <property type="entry name" value="RIBOSOME-RELEASING FACTOR 2, MITOCHONDRIAL"/>
    <property type="match status" value="1"/>
</dbReference>
<dbReference type="InterPro" id="IPR020568">
    <property type="entry name" value="Ribosomal_Su5_D2-typ_SF"/>
</dbReference>
<protein>
    <submittedName>
        <fullName evidence="5">Elongation factor G</fullName>
    </submittedName>
</protein>
<feature type="domain" description="Elongation factor EFG" evidence="4">
    <location>
        <begin position="51"/>
        <end position="139"/>
    </location>
</feature>
<comment type="caution">
    <text evidence="5">The sequence shown here is derived from an EMBL/GenBank/DDBJ whole genome shotgun (WGS) entry which is preliminary data.</text>
</comment>
<evidence type="ECO:0000313" key="5">
    <source>
        <dbReference type="EMBL" id="GFS22319.1"/>
    </source>
</evidence>
<dbReference type="FunFam" id="3.30.70.240:FF:000001">
    <property type="entry name" value="Elongation factor G"/>
    <property type="match status" value="1"/>
</dbReference>
<dbReference type="InterPro" id="IPR005517">
    <property type="entry name" value="Transl_elong_EFG/EF2_IV"/>
</dbReference>
<evidence type="ECO:0000256" key="3">
    <source>
        <dbReference type="ARBA" id="ARBA00023134"/>
    </source>
</evidence>
<keyword evidence="1" id="KW-0547">Nucleotide-binding</keyword>
<dbReference type="Pfam" id="PF03764">
    <property type="entry name" value="EFG_IV"/>
    <property type="match status" value="1"/>
</dbReference>
<dbReference type="SUPFAM" id="SSF54980">
    <property type="entry name" value="EF-G C-terminal domain-like"/>
    <property type="match status" value="1"/>
</dbReference>
<evidence type="ECO:0000313" key="6">
    <source>
        <dbReference type="Proteomes" id="UP000762676"/>
    </source>
</evidence>
<dbReference type="SUPFAM" id="SSF54211">
    <property type="entry name" value="Ribosomal protein S5 domain 2-like"/>
    <property type="match status" value="1"/>
</dbReference>